<gene>
    <name evidence="1" type="ORF">MW046_17240</name>
</gene>
<evidence type="ECO:0000313" key="2">
    <source>
        <dbReference type="Proteomes" id="UP000831768"/>
    </source>
</evidence>
<dbReference type="KEGG" id="haad:MW046_17240"/>
<keyword evidence="2" id="KW-1185">Reference proteome</keyword>
<sequence length="168" mass="19225">MTINNLEDMFVRELEQMYYIETKLVDVLGDLVEDANNDKLTSGFSEHREETRTHVERIERVFDVIGREPAKEQSHVLDALVQEHETFVTESDDEQLHDLYDMQAGMKTERIEITAYQGLLTLAGKLDYPDEVTDLLEDSLSEEKSTLRELEGLSKGSKIKSMLGKLTG</sequence>
<dbReference type="Pfam" id="PF05974">
    <property type="entry name" value="DUF892"/>
    <property type="match status" value="1"/>
</dbReference>
<dbReference type="GeneID" id="71929829"/>
<dbReference type="PANTHER" id="PTHR30565:SF9">
    <property type="entry name" value="PROTEIN YCIF"/>
    <property type="match status" value="1"/>
</dbReference>
<dbReference type="InterPro" id="IPR010287">
    <property type="entry name" value="DUF892_YciF-like"/>
</dbReference>
<dbReference type="InterPro" id="IPR009078">
    <property type="entry name" value="Ferritin-like_SF"/>
</dbReference>
<keyword evidence="1" id="KW-0614">Plasmid</keyword>
<dbReference type="Proteomes" id="UP000831768">
    <property type="component" value="Plasmid unnamed3"/>
</dbReference>
<organism evidence="1 2">
    <name type="scientific">Halocatena salina</name>
    <dbReference type="NCBI Taxonomy" id="2934340"/>
    <lineage>
        <taxon>Archaea</taxon>
        <taxon>Methanobacteriati</taxon>
        <taxon>Methanobacteriota</taxon>
        <taxon>Stenosarchaea group</taxon>
        <taxon>Halobacteria</taxon>
        <taxon>Halobacteriales</taxon>
        <taxon>Natronomonadaceae</taxon>
        <taxon>Halocatena</taxon>
    </lineage>
</organism>
<dbReference type="RefSeq" id="WP_247995759.1">
    <property type="nucleotide sequence ID" value="NZ_CP096022.1"/>
</dbReference>
<evidence type="ECO:0000313" key="1">
    <source>
        <dbReference type="EMBL" id="UPM45105.1"/>
    </source>
</evidence>
<reference evidence="1" key="1">
    <citation type="submission" date="2022-04" db="EMBL/GenBank/DDBJ databases">
        <title>Halocatena sp. nov., isolated from a salt lake.</title>
        <authorList>
            <person name="Cui H.-L."/>
        </authorList>
    </citation>
    <scope>NUCLEOTIDE SEQUENCE</scope>
    <source>
        <strain evidence="1">AD-1</strain>
        <plasmid evidence="1">unnamed3</plasmid>
    </source>
</reference>
<accession>A0A8U0A7K0</accession>
<dbReference type="SUPFAM" id="SSF47240">
    <property type="entry name" value="Ferritin-like"/>
    <property type="match status" value="1"/>
</dbReference>
<dbReference type="InterPro" id="IPR047114">
    <property type="entry name" value="YciF"/>
</dbReference>
<proteinExistence type="predicted"/>
<dbReference type="InterPro" id="IPR012347">
    <property type="entry name" value="Ferritin-like"/>
</dbReference>
<dbReference type="AlphaFoldDB" id="A0A8U0A7K0"/>
<dbReference type="Gene3D" id="1.20.1260.10">
    <property type="match status" value="1"/>
</dbReference>
<geneLocation type="plasmid" evidence="1 2">
    <name>unnamed3</name>
</geneLocation>
<dbReference type="PANTHER" id="PTHR30565">
    <property type="entry name" value="PROTEIN YCIF"/>
    <property type="match status" value="1"/>
</dbReference>
<dbReference type="EMBL" id="CP096022">
    <property type="protein sequence ID" value="UPM45105.1"/>
    <property type="molecule type" value="Genomic_DNA"/>
</dbReference>
<name>A0A8U0A7K0_9EURY</name>
<protein>
    <submittedName>
        <fullName evidence="1">DUF892 family protein</fullName>
    </submittedName>
</protein>